<keyword evidence="2" id="KW-1185">Reference proteome</keyword>
<dbReference type="Proteomes" id="UP000466442">
    <property type="component" value="Unassembled WGS sequence"/>
</dbReference>
<dbReference type="EMBL" id="WIXP02000013">
    <property type="protein sequence ID" value="KAF6201168.1"/>
    <property type="molecule type" value="Genomic_DNA"/>
</dbReference>
<accession>A0A6A4IZN6</accession>
<sequence length="254" mass="28208">MLNEECMDKLMGRFEEVMDRKISAMVAQLPTKEDFAVVNKEIIGLRSENAALRDELTRLRVEVGSLGLRADRLESSTKRNNLIFYGLEYDALSDPKSVLEAFLSQVLGVPIDSISIAEVYRLGKAPARAPLLAKFSRGSDVDMVLSKTSRLRGTSFGVNRDYSDRVRNARRNLFLIRKEVIRIKPDLRIFVRGDALLADNLRFTWSEDVGLMFEGVDGCPRLGSLIGSDLGPFISTLRVGPASTSQHKNGSPAS</sequence>
<protein>
    <submittedName>
        <fullName evidence="1">Uncharacterized protein</fullName>
    </submittedName>
</protein>
<organism evidence="1 2">
    <name type="scientific">Apolygus lucorum</name>
    <name type="common">Small green plant bug</name>
    <name type="synonym">Lygocoris lucorum</name>
    <dbReference type="NCBI Taxonomy" id="248454"/>
    <lineage>
        <taxon>Eukaryota</taxon>
        <taxon>Metazoa</taxon>
        <taxon>Ecdysozoa</taxon>
        <taxon>Arthropoda</taxon>
        <taxon>Hexapoda</taxon>
        <taxon>Insecta</taxon>
        <taxon>Pterygota</taxon>
        <taxon>Neoptera</taxon>
        <taxon>Paraneoptera</taxon>
        <taxon>Hemiptera</taxon>
        <taxon>Heteroptera</taxon>
        <taxon>Panheteroptera</taxon>
        <taxon>Cimicomorpha</taxon>
        <taxon>Miridae</taxon>
        <taxon>Mirini</taxon>
        <taxon>Apolygus</taxon>
    </lineage>
</organism>
<gene>
    <name evidence="1" type="ORF">GE061_005615</name>
</gene>
<dbReference type="AlphaFoldDB" id="A0A6A4IZN6"/>
<dbReference type="OrthoDB" id="6777367at2759"/>
<reference evidence="1" key="1">
    <citation type="journal article" date="2021" name="Mol. Ecol. Resour.">
        <title>Apolygus lucorum genome provides insights into omnivorousness and mesophyll feeding.</title>
        <authorList>
            <person name="Liu Y."/>
            <person name="Liu H."/>
            <person name="Wang H."/>
            <person name="Huang T."/>
            <person name="Liu B."/>
            <person name="Yang B."/>
            <person name="Yin L."/>
            <person name="Li B."/>
            <person name="Zhang Y."/>
            <person name="Zhang S."/>
            <person name="Jiang F."/>
            <person name="Zhang X."/>
            <person name="Ren Y."/>
            <person name="Wang B."/>
            <person name="Wang S."/>
            <person name="Lu Y."/>
            <person name="Wu K."/>
            <person name="Fan W."/>
            <person name="Wang G."/>
        </authorList>
    </citation>
    <scope>NUCLEOTIDE SEQUENCE</scope>
    <source>
        <strain evidence="1">12Hb</strain>
    </source>
</reference>
<evidence type="ECO:0000313" key="2">
    <source>
        <dbReference type="Proteomes" id="UP000466442"/>
    </source>
</evidence>
<proteinExistence type="predicted"/>
<comment type="caution">
    <text evidence="1">The sequence shown here is derived from an EMBL/GenBank/DDBJ whole genome shotgun (WGS) entry which is preliminary data.</text>
</comment>
<evidence type="ECO:0000313" key="1">
    <source>
        <dbReference type="EMBL" id="KAF6201168.1"/>
    </source>
</evidence>
<name>A0A6A4IZN6_APOLU</name>